<feature type="non-terminal residue" evidence="1">
    <location>
        <position position="56"/>
    </location>
</feature>
<comment type="caution">
    <text evidence="1">The sequence shown here is derived from an EMBL/GenBank/DDBJ whole genome shotgun (WGS) entry which is preliminary data.</text>
</comment>
<evidence type="ECO:0000313" key="1">
    <source>
        <dbReference type="EMBL" id="RAP69776.1"/>
    </source>
</evidence>
<dbReference type="Proteomes" id="UP000244334">
    <property type="component" value="Unassembled WGS sequence"/>
</dbReference>
<organism evidence="1 2">
    <name type="scientific">Candidatus Erwinia dacicola</name>
    <dbReference type="NCBI Taxonomy" id="252393"/>
    <lineage>
        <taxon>Bacteria</taxon>
        <taxon>Pseudomonadati</taxon>
        <taxon>Pseudomonadota</taxon>
        <taxon>Gammaproteobacteria</taxon>
        <taxon>Enterobacterales</taxon>
        <taxon>Erwiniaceae</taxon>
        <taxon>Erwinia</taxon>
    </lineage>
</organism>
<dbReference type="EMBL" id="LJAM02000589">
    <property type="protein sequence ID" value="RAP69776.1"/>
    <property type="molecule type" value="Genomic_DNA"/>
</dbReference>
<dbReference type="AlphaFoldDB" id="A0A328TPK0"/>
<keyword evidence="2" id="KW-1185">Reference proteome</keyword>
<protein>
    <submittedName>
        <fullName evidence="1">Uncharacterized protein</fullName>
    </submittedName>
</protein>
<proteinExistence type="predicted"/>
<evidence type="ECO:0000313" key="2">
    <source>
        <dbReference type="Proteomes" id="UP000244334"/>
    </source>
</evidence>
<accession>A0A328TPK0</accession>
<reference evidence="1" key="1">
    <citation type="submission" date="2018-04" db="EMBL/GenBank/DDBJ databases">
        <title>Genomes of the Obligate Erwinia dacicola and Facultative Enterobacter sp. OLF Endosymbionts of the Olive Fruit fly, Bactrocera oleae.</title>
        <authorList>
            <person name="Estes A.M."/>
            <person name="Hearn D.J."/>
            <person name="Agarwal S."/>
            <person name="Pierson E.A."/>
            <person name="Dunning-Hotopp J.C."/>
        </authorList>
    </citation>
    <scope>NUCLEOTIDE SEQUENCE [LARGE SCALE GENOMIC DNA]</scope>
    <source>
        <strain evidence="1">Oroville</strain>
    </source>
</reference>
<sequence length="56" mass="5992">MRPFLFVLIRHGPEKCLKGVKFCGVRLAPGSVVGGMPQQGIRGQTRTVTGIRAGRG</sequence>
<name>A0A328TPK0_9GAMM</name>
<gene>
    <name evidence="1" type="ORF">ACZ87_03431</name>
</gene>